<keyword evidence="4" id="KW-0206">Cytoskeleton</keyword>
<evidence type="ECO:0000313" key="7">
    <source>
        <dbReference type="Proteomes" id="UP000265618"/>
    </source>
</evidence>
<keyword evidence="7" id="KW-1185">Reference proteome</keyword>
<organism evidence="6 7">
    <name type="scientific">Kipferlia bialata</name>
    <dbReference type="NCBI Taxonomy" id="797122"/>
    <lineage>
        <taxon>Eukaryota</taxon>
        <taxon>Metamonada</taxon>
        <taxon>Carpediemonas-like organisms</taxon>
        <taxon>Kipferlia</taxon>
    </lineage>
</organism>
<dbReference type="PANTHER" id="PTHR13159">
    <property type="entry name" value="RADIAL SPOKEHEAD-RELATED"/>
    <property type="match status" value="1"/>
</dbReference>
<dbReference type="PANTHER" id="PTHR13159:SF0">
    <property type="entry name" value="RADIAL SPOKE HEAD 6 HOMOLOG A"/>
    <property type="match status" value="1"/>
</dbReference>
<evidence type="ECO:0000313" key="6">
    <source>
        <dbReference type="EMBL" id="GIQ91820.1"/>
    </source>
</evidence>
<sequence>TKKEGDDEDEAPEEPALPDVIETGRMLSAVGEGVDEGEMARIFRSMRTFAMANPSAENLQFWGKVSTKTRPYYVIECTMAEYPEGEGE</sequence>
<keyword evidence="5" id="KW-0966">Cell projection</keyword>
<keyword evidence="3" id="KW-0969">Cilium</keyword>
<protein>
    <submittedName>
        <fullName evidence="6">Radial spokehead-like protein</fullName>
    </submittedName>
</protein>
<dbReference type="EMBL" id="BDIP01008388">
    <property type="protein sequence ID" value="GIQ91820.1"/>
    <property type="molecule type" value="Genomic_DNA"/>
</dbReference>
<comment type="subcellular location">
    <subcellularLocation>
        <location evidence="1">Cytoplasm</location>
        <location evidence="1">Cytoskeleton</location>
        <location evidence="1">Cilium axoneme</location>
    </subcellularLocation>
</comment>
<name>A0A9K3DBA2_9EUKA</name>
<proteinExistence type="predicted"/>
<evidence type="ECO:0000256" key="4">
    <source>
        <dbReference type="ARBA" id="ARBA00023212"/>
    </source>
</evidence>
<feature type="non-terminal residue" evidence="6">
    <location>
        <position position="88"/>
    </location>
</feature>
<evidence type="ECO:0000256" key="3">
    <source>
        <dbReference type="ARBA" id="ARBA00023069"/>
    </source>
</evidence>
<evidence type="ECO:0000256" key="5">
    <source>
        <dbReference type="ARBA" id="ARBA00023273"/>
    </source>
</evidence>
<evidence type="ECO:0000256" key="2">
    <source>
        <dbReference type="ARBA" id="ARBA00022490"/>
    </source>
</evidence>
<gene>
    <name evidence="6" type="ORF">KIPB_015235</name>
</gene>
<dbReference type="GO" id="GO:0035082">
    <property type="term" value="P:axoneme assembly"/>
    <property type="evidence" value="ECO:0007669"/>
    <property type="project" value="TreeGrafter"/>
</dbReference>
<keyword evidence="2" id="KW-0963">Cytoplasm</keyword>
<comment type="caution">
    <text evidence="6">The sequence shown here is derived from an EMBL/GenBank/DDBJ whole genome shotgun (WGS) entry which is preliminary data.</text>
</comment>
<accession>A0A9K3DBA2</accession>
<dbReference type="GO" id="GO:0060294">
    <property type="term" value="P:cilium movement involved in cell motility"/>
    <property type="evidence" value="ECO:0007669"/>
    <property type="project" value="InterPro"/>
</dbReference>
<dbReference type="Pfam" id="PF04712">
    <property type="entry name" value="Radial_spoke"/>
    <property type="match status" value="1"/>
</dbReference>
<dbReference type="GO" id="GO:0001534">
    <property type="term" value="C:radial spoke"/>
    <property type="evidence" value="ECO:0007669"/>
    <property type="project" value="InterPro"/>
</dbReference>
<dbReference type="AlphaFoldDB" id="A0A9K3DBA2"/>
<reference evidence="6 7" key="1">
    <citation type="journal article" date="2018" name="PLoS ONE">
        <title>The draft genome of Kipferlia bialata reveals reductive genome evolution in fornicate parasites.</title>
        <authorList>
            <person name="Tanifuji G."/>
            <person name="Takabayashi S."/>
            <person name="Kume K."/>
            <person name="Takagi M."/>
            <person name="Nakayama T."/>
            <person name="Kamikawa R."/>
            <person name="Inagaki Y."/>
            <person name="Hashimoto T."/>
        </authorList>
    </citation>
    <scope>NUCLEOTIDE SEQUENCE [LARGE SCALE GENOMIC DNA]</scope>
    <source>
        <strain evidence="6">NY0173</strain>
    </source>
</reference>
<dbReference type="Proteomes" id="UP000265618">
    <property type="component" value="Unassembled WGS sequence"/>
</dbReference>
<dbReference type="InterPro" id="IPR006802">
    <property type="entry name" value="Radial_spoke"/>
</dbReference>
<evidence type="ECO:0000256" key="1">
    <source>
        <dbReference type="ARBA" id="ARBA00004430"/>
    </source>
</evidence>
<feature type="non-terminal residue" evidence="6">
    <location>
        <position position="1"/>
    </location>
</feature>